<evidence type="ECO:0000256" key="2">
    <source>
        <dbReference type="SAM" id="MobiDB-lite"/>
    </source>
</evidence>
<dbReference type="SUPFAM" id="SSF54928">
    <property type="entry name" value="RNA-binding domain, RBD"/>
    <property type="match status" value="1"/>
</dbReference>
<name>A0A2U1L8I5_ARTAN</name>
<evidence type="ECO:0000313" key="4">
    <source>
        <dbReference type="EMBL" id="PWA45328.1"/>
    </source>
</evidence>
<comment type="caution">
    <text evidence="4">The sequence shown here is derived from an EMBL/GenBank/DDBJ whole genome shotgun (WGS) entry which is preliminary data.</text>
</comment>
<feature type="region of interest" description="Disordered" evidence="2">
    <location>
        <begin position="336"/>
        <end position="373"/>
    </location>
</feature>
<dbReference type="PROSITE" id="PS50102">
    <property type="entry name" value="RRM"/>
    <property type="match status" value="1"/>
</dbReference>
<dbReference type="InterPro" id="IPR035979">
    <property type="entry name" value="RBD_domain_sf"/>
</dbReference>
<accession>A0A2U1L8I5</accession>
<gene>
    <name evidence="4" type="ORF">CTI12_AA518700</name>
</gene>
<proteinExistence type="predicted"/>
<dbReference type="InterPro" id="IPR000504">
    <property type="entry name" value="RRM_dom"/>
</dbReference>
<dbReference type="GO" id="GO:0003723">
    <property type="term" value="F:RNA binding"/>
    <property type="evidence" value="ECO:0007669"/>
    <property type="project" value="UniProtKB-UniRule"/>
</dbReference>
<dbReference type="EMBL" id="PKPP01010819">
    <property type="protein sequence ID" value="PWA45328.1"/>
    <property type="molecule type" value="Genomic_DNA"/>
</dbReference>
<evidence type="ECO:0000256" key="1">
    <source>
        <dbReference type="PROSITE-ProRule" id="PRU00176"/>
    </source>
</evidence>
<keyword evidence="1" id="KW-0694">RNA-binding</keyword>
<dbReference type="OrthoDB" id="1744977at2759"/>
<feature type="compositionally biased region" description="Polar residues" evidence="2">
    <location>
        <begin position="418"/>
        <end position="433"/>
    </location>
</feature>
<dbReference type="Proteomes" id="UP000245207">
    <property type="component" value="Unassembled WGS sequence"/>
</dbReference>
<protein>
    <recommendedName>
        <fullName evidence="3">RRM domain-containing protein</fullName>
    </recommendedName>
</protein>
<feature type="compositionally biased region" description="Polar residues" evidence="2">
    <location>
        <begin position="347"/>
        <end position="358"/>
    </location>
</feature>
<reference evidence="4 5" key="1">
    <citation type="journal article" date="2018" name="Mol. Plant">
        <title>The genome of Artemisia annua provides insight into the evolution of Asteraceae family and artemisinin biosynthesis.</title>
        <authorList>
            <person name="Shen Q."/>
            <person name="Zhang L."/>
            <person name="Liao Z."/>
            <person name="Wang S."/>
            <person name="Yan T."/>
            <person name="Shi P."/>
            <person name="Liu M."/>
            <person name="Fu X."/>
            <person name="Pan Q."/>
            <person name="Wang Y."/>
            <person name="Lv Z."/>
            <person name="Lu X."/>
            <person name="Zhang F."/>
            <person name="Jiang W."/>
            <person name="Ma Y."/>
            <person name="Chen M."/>
            <person name="Hao X."/>
            <person name="Li L."/>
            <person name="Tang Y."/>
            <person name="Lv G."/>
            <person name="Zhou Y."/>
            <person name="Sun X."/>
            <person name="Brodelius P.E."/>
            <person name="Rose J.K.C."/>
            <person name="Tang K."/>
        </authorList>
    </citation>
    <scope>NUCLEOTIDE SEQUENCE [LARGE SCALE GENOMIC DNA]</scope>
    <source>
        <strain evidence="5">cv. Huhao1</strain>
        <tissue evidence="4">Leaf</tissue>
    </source>
</reference>
<dbReference type="CDD" id="cd00590">
    <property type="entry name" value="RRM_SF"/>
    <property type="match status" value="1"/>
</dbReference>
<feature type="domain" description="RRM" evidence="3">
    <location>
        <begin position="16"/>
        <end position="93"/>
    </location>
</feature>
<dbReference type="InterPro" id="IPR012677">
    <property type="entry name" value="Nucleotide-bd_a/b_plait_sf"/>
</dbReference>
<evidence type="ECO:0000259" key="3">
    <source>
        <dbReference type="PROSITE" id="PS50102"/>
    </source>
</evidence>
<evidence type="ECO:0000313" key="5">
    <source>
        <dbReference type="Proteomes" id="UP000245207"/>
    </source>
</evidence>
<organism evidence="4 5">
    <name type="scientific">Artemisia annua</name>
    <name type="common">Sweet wormwood</name>
    <dbReference type="NCBI Taxonomy" id="35608"/>
    <lineage>
        <taxon>Eukaryota</taxon>
        <taxon>Viridiplantae</taxon>
        <taxon>Streptophyta</taxon>
        <taxon>Embryophyta</taxon>
        <taxon>Tracheophyta</taxon>
        <taxon>Spermatophyta</taxon>
        <taxon>Magnoliopsida</taxon>
        <taxon>eudicotyledons</taxon>
        <taxon>Gunneridae</taxon>
        <taxon>Pentapetalae</taxon>
        <taxon>asterids</taxon>
        <taxon>campanulids</taxon>
        <taxon>Asterales</taxon>
        <taxon>Asteraceae</taxon>
        <taxon>Asteroideae</taxon>
        <taxon>Anthemideae</taxon>
        <taxon>Artemisiinae</taxon>
        <taxon>Artemisia</taxon>
    </lineage>
</organism>
<dbReference type="Gene3D" id="3.30.70.330">
    <property type="match status" value="1"/>
</dbReference>
<keyword evidence="5" id="KW-1185">Reference proteome</keyword>
<dbReference type="SMART" id="SM00360">
    <property type="entry name" value="RRM"/>
    <property type="match status" value="1"/>
</dbReference>
<dbReference type="Pfam" id="PF00076">
    <property type="entry name" value="RRM_1"/>
    <property type="match status" value="1"/>
</dbReference>
<feature type="region of interest" description="Disordered" evidence="2">
    <location>
        <begin position="410"/>
        <end position="443"/>
    </location>
</feature>
<sequence length="561" mass="62162">MSSFRSKEDDVAKISITIYVTNFPEVTTAKELFYSCKVYGHVVDSFIPNKKAKNGKKFGFVRFINVYNEERLVNNLCTVWIGRYKLYANISRLQRNNVNGLNGVNKAAGGGMNNNVNNPTRNAFVHSKGTGVNKGGNSYAKVVTGVGVIDVDAAEKPLAMILDDDCLVTKDLSNSLFGRVKEFASLANIKMALSNEGFADITIKYMGEFWVLLKFASQEASIKFRDNGIPFKLWTDNNFKRIAARWGELLSVDDQEDSCFHSKRLCVHTKYATSISEDFRIIYRGPNIFGNEDDVGEVQKHTLGENALEDGMLEEGEIKATEEKSDDPFNIYPILNKKNLRKRQGQEDNQGQDGTNTHLEGDEIGPNNYKKDSYHTKFNEEATDSNSGSNSSGLTRNNTEELLVKLLTKLGVHDTKPGTGNTTNSSPAGTGNQPVAYHSFGPTGPHTAPGPYYPGPAGSLPYGLPGSPYVSPPVPPGFYYPPAHPYYPTHPPPAQQQARSGLVRSYPIRPVALVFSASRVFVFVLDVVSRLCSVTRKFGDAFRNKFEVRFVLEIELKKIKT</sequence>
<dbReference type="AlphaFoldDB" id="A0A2U1L8I5"/>